<evidence type="ECO:0000313" key="2">
    <source>
        <dbReference type="Proteomes" id="UP001296873"/>
    </source>
</evidence>
<dbReference type="EMBL" id="NRRL01000071">
    <property type="protein sequence ID" value="MBK1670017.1"/>
    <property type="molecule type" value="Genomic_DNA"/>
</dbReference>
<reference evidence="1 2" key="1">
    <citation type="journal article" date="2020" name="Microorganisms">
        <title>Osmotic Adaptation and Compatible Solute Biosynthesis of Phototrophic Bacteria as Revealed from Genome Analyses.</title>
        <authorList>
            <person name="Imhoff J.F."/>
            <person name="Rahn T."/>
            <person name="Kunzel S."/>
            <person name="Keller A."/>
            <person name="Neulinger S.C."/>
        </authorList>
    </citation>
    <scope>NUCLEOTIDE SEQUENCE [LARGE SCALE GENOMIC DNA]</scope>
    <source>
        <strain evidence="1 2">DSM 9895</strain>
    </source>
</reference>
<proteinExistence type="predicted"/>
<sequence length="196" mass="21852">MTSPLFLAAWATAPTWSLREAALLLHGHDPDREDVPIGEKIKTPVSQTYYWLKKEYITGQLTAVAGTDDEPRFGPGTIIRRRLAKRYHVSPKLHEAWENGGHLSGNASQAEMAFYHYRLAAQTIWQDHPEITLDEMAQLLAQLPHYTGTDVIPPRAPETIKGKYLTGISPRHRGRPSKKEPTGDINLAAVAQKIAA</sequence>
<accession>A0ABS1DHR5</accession>
<keyword evidence="2" id="KW-1185">Reference proteome</keyword>
<dbReference type="RefSeq" id="WP_200342359.1">
    <property type="nucleotide sequence ID" value="NZ_NRRL01000071.1"/>
</dbReference>
<name>A0ABS1DHR5_9PROT</name>
<evidence type="ECO:0000313" key="1">
    <source>
        <dbReference type="EMBL" id="MBK1670017.1"/>
    </source>
</evidence>
<comment type="caution">
    <text evidence="1">The sequence shown here is derived from an EMBL/GenBank/DDBJ whole genome shotgun (WGS) entry which is preliminary data.</text>
</comment>
<organism evidence="1 2">
    <name type="scientific">Rhodovibrio sodomensis</name>
    <dbReference type="NCBI Taxonomy" id="1088"/>
    <lineage>
        <taxon>Bacteria</taxon>
        <taxon>Pseudomonadati</taxon>
        <taxon>Pseudomonadota</taxon>
        <taxon>Alphaproteobacteria</taxon>
        <taxon>Rhodospirillales</taxon>
        <taxon>Rhodovibrionaceae</taxon>
        <taxon>Rhodovibrio</taxon>
    </lineage>
</organism>
<protein>
    <submittedName>
        <fullName evidence="1">Uncharacterized protein</fullName>
    </submittedName>
</protein>
<dbReference type="Proteomes" id="UP001296873">
    <property type="component" value="Unassembled WGS sequence"/>
</dbReference>
<gene>
    <name evidence="1" type="ORF">CKO28_18445</name>
</gene>